<gene>
    <name evidence="3" type="primary">107359846</name>
</gene>
<evidence type="ECO:0000313" key="4">
    <source>
        <dbReference type="Proteomes" id="UP000015104"/>
    </source>
</evidence>
<keyword evidence="1" id="KW-0732">Signal</keyword>
<evidence type="ECO:0000313" key="3">
    <source>
        <dbReference type="EnsemblMetazoa" id="tetur01g13160.1"/>
    </source>
</evidence>
<sequence>MSLLCIYYHLSTIIFLLDYCDCLQLKKMIVPGPCLNGSSLWLQCNYDLSLHETLYSVKWYKNSLEFYRYSLINDDNSNSHEFISSANRMKKYFPQQGIQVDINQSNGSHVYLNSIDLDGEGTYGCEVSTEDTNGSFKSVKAEKDLRVFVLPQSKLKIIGTKDWYSIGEQVNISCISGPSKPPTILALFINGNRILQSERNLNYNWTVRYLNPDGLAISWINASFRLNAEKGLNNGQLNLRCSSLQAQISGYSYDELIVDETGYSSKINEFYTPPNQMPSYSIKSWSPFIHGLSERPRVGDYLTVNCTGPKSHPSVFIHWFINGKEPSVYNIQPAITQSDVDLPGHQFTSTIYDYFAAFNQMNPPSASLSFKITKKLFQTVDGSMRLRCLSVHAIFVHSDDILLTLFTENGKSSRLLFNNSQSRINFSIRNIFVSYLINLLLIQYVHNNLVL</sequence>
<feature type="chain" id="PRO_5007728964" description="Ig-like domain-containing protein" evidence="1">
    <location>
        <begin position="23"/>
        <end position="451"/>
    </location>
</feature>
<proteinExistence type="predicted"/>
<protein>
    <recommendedName>
        <fullName evidence="2">Ig-like domain-containing protein</fullName>
    </recommendedName>
</protein>
<dbReference type="Gene3D" id="2.60.40.10">
    <property type="entry name" value="Immunoglobulins"/>
    <property type="match status" value="1"/>
</dbReference>
<dbReference type="InterPro" id="IPR007110">
    <property type="entry name" value="Ig-like_dom"/>
</dbReference>
<accession>T1JT79</accession>
<dbReference type="SUPFAM" id="SSF48726">
    <property type="entry name" value="Immunoglobulin"/>
    <property type="match status" value="1"/>
</dbReference>
<name>T1JT79_TETUR</name>
<feature type="domain" description="Ig-like" evidence="2">
    <location>
        <begin position="37"/>
        <end position="142"/>
    </location>
</feature>
<dbReference type="PROSITE" id="PS50835">
    <property type="entry name" value="IG_LIKE"/>
    <property type="match status" value="1"/>
</dbReference>
<dbReference type="eggNOG" id="ENOG502RY6Y">
    <property type="taxonomic scope" value="Eukaryota"/>
</dbReference>
<keyword evidence="4" id="KW-1185">Reference proteome</keyword>
<evidence type="ECO:0000259" key="2">
    <source>
        <dbReference type="PROSITE" id="PS50835"/>
    </source>
</evidence>
<dbReference type="EMBL" id="CAEY01000474">
    <property type="status" value="NOT_ANNOTATED_CDS"/>
    <property type="molecule type" value="Genomic_DNA"/>
</dbReference>
<dbReference type="PANTHER" id="PTHR21261">
    <property type="entry name" value="BEAT PROTEIN"/>
    <property type="match status" value="1"/>
</dbReference>
<evidence type="ECO:0000256" key="1">
    <source>
        <dbReference type="SAM" id="SignalP"/>
    </source>
</evidence>
<dbReference type="InterPro" id="IPR013783">
    <property type="entry name" value="Ig-like_fold"/>
</dbReference>
<dbReference type="EnsemblMetazoa" id="tetur01g13160.1">
    <property type="protein sequence ID" value="tetur01g13160.1"/>
    <property type="gene ID" value="tetur01g13160"/>
</dbReference>
<reference evidence="3" key="2">
    <citation type="submission" date="2015-06" db="UniProtKB">
        <authorList>
            <consortium name="EnsemblMetazoa"/>
        </authorList>
    </citation>
    <scope>IDENTIFICATION</scope>
</reference>
<feature type="signal peptide" evidence="1">
    <location>
        <begin position="1"/>
        <end position="22"/>
    </location>
</feature>
<reference evidence="4" key="1">
    <citation type="submission" date="2011-08" db="EMBL/GenBank/DDBJ databases">
        <authorList>
            <person name="Rombauts S."/>
        </authorList>
    </citation>
    <scope>NUCLEOTIDE SEQUENCE</scope>
    <source>
        <strain evidence="4">London</strain>
    </source>
</reference>
<dbReference type="Proteomes" id="UP000015104">
    <property type="component" value="Unassembled WGS sequence"/>
</dbReference>
<dbReference type="PANTHER" id="PTHR21261:SF15">
    <property type="entry name" value="BEATEN PATH IIIA, ISOFORM D-RELATED"/>
    <property type="match status" value="1"/>
</dbReference>
<dbReference type="OrthoDB" id="6333371at2759"/>
<dbReference type="AlphaFoldDB" id="T1JT79"/>
<organism evidence="3 4">
    <name type="scientific">Tetranychus urticae</name>
    <name type="common">Two-spotted spider mite</name>
    <dbReference type="NCBI Taxonomy" id="32264"/>
    <lineage>
        <taxon>Eukaryota</taxon>
        <taxon>Metazoa</taxon>
        <taxon>Ecdysozoa</taxon>
        <taxon>Arthropoda</taxon>
        <taxon>Chelicerata</taxon>
        <taxon>Arachnida</taxon>
        <taxon>Acari</taxon>
        <taxon>Acariformes</taxon>
        <taxon>Trombidiformes</taxon>
        <taxon>Prostigmata</taxon>
        <taxon>Eleutherengona</taxon>
        <taxon>Raphignathae</taxon>
        <taxon>Tetranychoidea</taxon>
        <taxon>Tetranychidae</taxon>
        <taxon>Tetranychus</taxon>
    </lineage>
</organism>
<dbReference type="HOGENOM" id="CLU_046048_0_2_1"/>
<dbReference type="InterPro" id="IPR036179">
    <property type="entry name" value="Ig-like_dom_sf"/>
</dbReference>